<dbReference type="EMBL" id="BAABBX010000010">
    <property type="protein sequence ID" value="GAA4188055.1"/>
    <property type="molecule type" value="Genomic_DNA"/>
</dbReference>
<evidence type="ECO:0000313" key="8">
    <source>
        <dbReference type="EMBL" id="GAA4188055.1"/>
    </source>
</evidence>
<name>A0ABP8AQG0_9MICO</name>
<evidence type="ECO:0008006" key="10">
    <source>
        <dbReference type="Google" id="ProtNLM"/>
    </source>
</evidence>
<evidence type="ECO:0000256" key="7">
    <source>
        <dbReference type="SAM" id="Phobius"/>
    </source>
</evidence>
<evidence type="ECO:0000256" key="6">
    <source>
        <dbReference type="SAM" id="Coils"/>
    </source>
</evidence>
<dbReference type="InterPro" id="IPR017039">
    <property type="entry name" value="Virul_fac_BrkB"/>
</dbReference>
<dbReference type="Proteomes" id="UP001500213">
    <property type="component" value="Unassembled WGS sequence"/>
</dbReference>
<feature type="transmembrane region" description="Helical" evidence="7">
    <location>
        <begin position="113"/>
        <end position="138"/>
    </location>
</feature>
<gene>
    <name evidence="8" type="ORF">GCM10022288_13980</name>
</gene>
<evidence type="ECO:0000256" key="2">
    <source>
        <dbReference type="ARBA" id="ARBA00022475"/>
    </source>
</evidence>
<accession>A0ABP8AQG0</accession>
<feature type="transmembrane region" description="Helical" evidence="7">
    <location>
        <begin position="231"/>
        <end position="254"/>
    </location>
</feature>
<keyword evidence="3 7" id="KW-0812">Transmembrane</keyword>
<dbReference type="Pfam" id="PF03631">
    <property type="entry name" value="Virul_fac_BrkB"/>
    <property type="match status" value="1"/>
</dbReference>
<proteinExistence type="predicted"/>
<reference evidence="9" key="1">
    <citation type="journal article" date="2019" name="Int. J. Syst. Evol. Microbiol.">
        <title>The Global Catalogue of Microorganisms (GCM) 10K type strain sequencing project: providing services to taxonomists for standard genome sequencing and annotation.</title>
        <authorList>
            <consortium name="The Broad Institute Genomics Platform"/>
            <consortium name="The Broad Institute Genome Sequencing Center for Infectious Disease"/>
            <person name="Wu L."/>
            <person name="Ma J."/>
        </authorList>
    </citation>
    <scope>NUCLEOTIDE SEQUENCE [LARGE SCALE GENOMIC DNA]</scope>
    <source>
        <strain evidence="9">JCM 17593</strain>
    </source>
</reference>
<sequence>MEVRETTNTAVEQVKDVVDRAQRTRPARVIQRYSDANGPLLGAGMAYRSLFAIFAAVWVGFSVAGIWVTSNQAVYGQLVILVNQAVPNLIGPSGAISSEIINTANRTLSVTGIIALAGLVWTALGWLGATRTAIRVIFDVGNDQRNFFVQKAIDSVQALVFGLGLIASALIALLTTQLLEQILDYMGFDPDSTPSRVGVYGLTVAVSLLINFGTLAAMYRVLSRLYIPWRNLIVGAAMGAVALAVLSQASSYLLRGASRNPLLASFAVFVGLLLWFNFVCQVILIAASWIAVGMEDRGMSARRMSAEEAAHERLRQEYQRDLEDARRAVRTANEVHERVTGWRRRRRARRLLLRALRHLRIVTANDPDRKHVGRPD</sequence>
<dbReference type="PANTHER" id="PTHR30213">
    <property type="entry name" value="INNER MEMBRANE PROTEIN YHJD"/>
    <property type="match status" value="1"/>
</dbReference>
<keyword evidence="4 7" id="KW-1133">Transmembrane helix</keyword>
<comment type="caution">
    <text evidence="8">The sequence shown here is derived from an EMBL/GenBank/DDBJ whole genome shotgun (WGS) entry which is preliminary data.</text>
</comment>
<dbReference type="PANTHER" id="PTHR30213:SF1">
    <property type="entry name" value="INNER MEMBRANE PROTEIN YHJD"/>
    <property type="match status" value="1"/>
</dbReference>
<keyword evidence="2" id="KW-1003">Cell membrane</keyword>
<evidence type="ECO:0000256" key="3">
    <source>
        <dbReference type="ARBA" id="ARBA00022692"/>
    </source>
</evidence>
<dbReference type="RefSeq" id="WP_344775240.1">
    <property type="nucleotide sequence ID" value="NZ_BAABBX010000010.1"/>
</dbReference>
<feature type="transmembrane region" description="Helical" evidence="7">
    <location>
        <begin position="199"/>
        <end position="219"/>
    </location>
</feature>
<evidence type="ECO:0000256" key="5">
    <source>
        <dbReference type="ARBA" id="ARBA00023136"/>
    </source>
</evidence>
<feature type="transmembrane region" description="Helical" evidence="7">
    <location>
        <begin position="158"/>
        <end position="179"/>
    </location>
</feature>
<organism evidence="8 9">
    <name type="scientific">Gryllotalpicola kribbensis</name>
    <dbReference type="NCBI Taxonomy" id="993084"/>
    <lineage>
        <taxon>Bacteria</taxon>
        <taxon>Bacillati</taxon>
        <taxon>Actinomycetota</taxon>
        <taxon>Actinomycetes</taxon>
        <taxon>Micrococcales</taxon>
        <taxon>Microbacteriaceae</taxon>
        <taxon>Gryllotalpicola</taxon>
    </lineage>
</organism>
<feature type="transmembrane region" description="Helical" evidence="7">
    <location>
        <begin position="50"/>
        <end position="68"/>
    </location>
</feature>
<feature type="transmembrane region" description="Helical" evidence="7">
    <location>
        <begin position="266"/>
        <end position="294"/>
    </location>
</feature>
<keyword evidence="9" id="KW-1185">Reference proteome</keyword>
<evidence type="ECO:0000256" key="4">
    <source>
        <dbReference type="ARBA" id="ARBA00022989"/>
    </source>
</evidence>
<keyword evidence="5 7" id="KW-0472">Membrane</keyword>
<evidence type="ECO:0000256" key="1">
    <source>
        <dbReference type="ARBA" id="ARBA00004651"/>
    </source>
</evidence>
<evidence type="ECO:0000313" key="9">
    <source>
        <dbReference type="Proteomes" id="UP001500213"/>
    </source>
</evidence>
<feature type="coiled-coil region" evidence="6">
    <location>
        <begin position="308"/>
        <end position="335"/>
    </location>
</feature>
<comment type="subcellular location">
    <subcellularLocation>
        <location evidence="1">Cell membrane</location>
        <topology evidence="1">Multi-pass membrane protein</topology>
    </subcellularLocation>
</comment>
<keyword evidence="6" id="KW-0175">Coiled coil</keyword>
<protein>
    <recommendedName>
        <fullName evidence="10">YihY/virulence factor BrkB family protein</fullName>
    </recommendedName>
</protein>